<dbReference type="Proteomes" id="UP000821853">
    <property type="component" value="Chromosome 1"/>
</dbReference>
<dbReference type="AlphaFoldDB" id="A0A9J6FGW9"/>
<evidence type="ECO:0000313" key="2">
    <source>
        <dbReference type="EMBL" id="KAH9361156.1"/>
    </source>
</evidence>
<accession>A0A9J6FGW9</accession>
<dbReference type="EMBL" id="JABSTR010000001">
    <property type="protein sequence ID" value="KAH9361156.1"/>
    <property type="molecule type" value="Genomic_DNA"/>
</dbReference>
<organism evidence="2 3">
    <name type="scientific">Haemaphysalis longicornis</name>
    <name type="common">Bush tick</name>
    <dbReference type="NCBI Taxonomy" id="44386"/>
    <lineage>
        <taxon>Eukaryota</taxon>
        <taxon>Metazoa</taxon>
        <taxon>Ecdysozoa</taxon>
        <taxon>Arthropoda</taxon>
        <taxon>Chelicerata</taxon>
        <taxon>Arachnida</taxon>
        <taxon>Acari</taxon>
        <taxon>Parasitiformes</taxon>
        <taxon>Ixodida</taxon>
        <taxon>Ixodoidea</taxon>
        <taxon>Ixodidae</taxon>
        <taxon>Haemaphysalinae</taxon>
        <taxon>Haemaphysalis</taxon>
    </lineage>
</organism>
<feature type="compositionally biased region" description="Polar residues" evidence="1">
    <location>
        <begin position="55"/>
        <end position="67"/>
    </location>
</feature>
<sequence>MTFHSRRLVKLFGSSVQKNAAEEALAFLEIEKEPGSLGETSRSRSLSADLLNSCSNSKKTLRRQNQPMKKADQPLLAVTWRRLSPTLNRRNTQNMHFE</sequence>
<keyword evidence="3" id="KW-1185">Reference proteome</keyword>
<evidence type="ECO:0000256" key="1">
    <source>
        <dbReference type="SAM" id="MobiDB-lite"/>
    </source>
</evidence>
<comment type="caution">
    <text evidence="2">The sequence shown here is derived from an EMBL/GenBank/DDBJ whole genome shotgun (WGS) entry which is preliminary data.</text>
</comment>
<protein>
    <submittedName>
        <fullName evidence="2">Uncharacterized protein</fullName>
    </submittedName>
</protein>
<name>A0A9J6FGW9_HAELO</name>
<gene>
    <name evidence="2" type="ORF">HPB48_003018</name>
</gene>
<evidence type="ECO:0000313" key="3">
    <source>
        <dbReference type="Proteomes" id="UP000821853"/>
    </source>
</evidence>
<feature type="region of interest" description="Disordered" evidence="1">
    <location>
        <begin position="55"/>
        <end position="75"/>
    </location>
</feature>
<reference evidence="2 3" key="1">
    <citation type="journal article" date="2020" name="Cell">
        <title>Large-Scale Comparative Analyses of Tick Genomes Elucidate Their Genetic Diversity and Vector Capacities.</title>
        <authorList>
            <consortium name="Tick Genome and Microbiome Consortium (TIGMIC)"/>
            <person name="Jia N."/>
            <person name="Wang J."/>
            <person name="Shi W."/>
            <person name="Du L."/>
            <person name="Sun Y."/>
            <person name="Zhan W."/>
            <person name="Jiang J.F."/>
            <person name="Wang Q."/>
            <person name="Zhang B."/>
            <person name="Ji P."/>
            <person name="Bell-Sakyi L."/>
            <person name="Cui X.M."/>
            <person name="Yuan T.T."/>
            <person name="Jiang B.G."/>
            <person name="Yang W.F."/>
            <person name="Lam T.T."/>
            <person name="Chang Q.C."/>
            <person name="Ding S.J."/>
            <person name="Wang X.J."/>
            <person name="Zhu J.G."/>
            <person name="Ruan X.D."/>
            <person name="Zhao L."/>
            <person name="Wei J.T."/>
            <person name="Ye R.Z."/>
            <person name="Que T.C."/>
            <person name="Du C.H."/>
            <person name="Zhou Y.H."/>
            <person name="Cheng J.X."/>
            <person name="Dai P.F."/>
            <person name="Guo W.B."/>
            <person name="Han X.H."/>
            <person name="Huang E.J."/>
            <person name="Li L.F."/>
            <person name="Wei W."/>
            <person name="Gao Y.C."/>
            <person name="Liu J.Z."/>
            <person name="Shao H.Z."/>
            <person name="Wang X."/>
            <person name="Wang C.C."/>
            <person name="Yang T.C."/>
            <person name="Huo Q.B."/>
            <person name="Li W."/>
            <person name="Chen H.Y."/>
            <person name="Chen S.E."/>
            <person name="Zhou L.G."/>
            <person name="Ni X.B."/>
            <person name="Tian J.H."/>
            <person name="Sheng Y."/>
            <person name="Liu T."/>
            <person name="Pan Y.S."/>
            <person name="Xia L.Y."/>
            <person name="Li J."/>
            <person name="Zhao F."/>
            <person name="Cao W.C."/>
        </authorList>
    </citation>
    <scope>NUCLEOTIDE SEQUENCE [LARGE SCALE GENOMIC DNA]</scope>
    <source>
        <strain evidence="2">HaeL-2018</strain>
    </source>
</reference>
<dbReference type="VEuPathDB" id="VectorBase:HLOH_041267"/>
<proteinExistence type="predicted"/>